<dbReference type="Pfam" id="PF01569">
    <property type="entry name" value="PAP2"/>
    <property type="match status" value="1"/>
</dbReference>
<organism evidence="3 4">
    <name type="scientific">Candidatus Doudnabacteria bacterium RIFCSPHIGHO2_12_FULL_48_16</name>
    <dbReference type="NCBI Taxonomy" id="1817838"/>
    <lineage>
        <taxon>Bacteria</taxon>
        <taxon>Candidatus Doudnaibacteriota</taxon>
    </lineage>
</organism>
<evidence type="ECO:0000313" key="3">
    <source>
        <dbReference type="EMBL" id="OGE90063.1"/>
    </source>
</evidence>
<feature type="domain" description="Phosphatidic acid phosphatase type 2/haloperoxidase" evidence="2">
    <location>
        <begin position="50"/>
        <end position="158"/>
    </location>
</feature>
<dbReference type="PANTHER" id="PTHR14969:SF13">
    <property type="entry name" value="AT30094P"/>
    <property type="match status" value="1"/>
</dbReference>
<sequence>MDSQLFLAINGLAAHWRWLDELGVFLAQYFIYIFALSVAALLIKKHYRRYVYLAIAASSISRAVIVEVLKRWIGRARPYEHLPVHQLLTDHERSLSFPSGHAVIFFSLAFAFYGTKYFWPFFVLACLGSLARVFVGVHYPADIVASALIAWVVVFVLRRFFRHHFR</sequence>
<dbReference type="SMART" id="SM00014">
    <property type="entry name" value="acidPPc"/>
    <property type="match status" value="1"/>
</dbReference>
<dbReference type="AlphaFoldDB" id="A0A1F5PJE5"/>
<dbReference type="EMBL" id="MFEY01000007">
    <property type="protein sequence ID" value="OGE90063.1"/>
    <property type="molecule type" value="Genomic_DNA"/>
</dbReference>
<accession>A0A1F5PJE5</accession>
<keyword evidence="1" id="KW-0812">Transmembrane</keyword>
<feature type="transmembrane region" description="Helical" evidence="1">
    <location>
        <begin position="143"/>
        <end position="161"/>
    </location>
</feature>
<dbReference type="Proteomes" id="UP000177682">
    <property type="component" value="Unassembled WGS sequence"/>
</dbReference>
<keyword evidence="1" id="KW-1133">Transmembrane helix</keyword>
<proteinExistence type="predicted"/>
<keyword evidence="1" id="KW-0472">Membrane</keyword>
<evidence type="ECO:0000256" key="1">
    <source>
        <dbReference type="SAM" id="Phobius"/>
    </source>
</evidence>
<name>A0A1F5PJE5_9BACT</name>
<gene>
    <name evidence="3" type="ORF">A3E29_03065</name>
</gene>
<reference evidence="3 4" key="1">
    <citation type="journal article" date="2016" name="Nat. Commun.">
        <title>Thousands of microbial genomes shed light on interconnected biogeochemical processes in an aquifer system.</title>
        <authorList>
            <person name="Anantharaman K."/>
            <person name="Brown C.T."/>
            <person name="Hug L.A."/>
            <person name="Sharon I."/>
            <person name="Castelle C.J."/>
            <person name="Probst A.J."/>
            <person name="Thomas B.C."/>
            <person name="Singh A."/>
            <person name="Wilkins M.J."/>
            <person name="Karaoz U."/>
            <person name="Brodie E.L."/>
            <person name="Williams K.H."/>
            <person name="Hubbard S.S."/>
            <person name="Banfield J.F."/>
        </authorList>
    </citation>
    <scope>NUCLEOTIDE SEQUENCE [LARGE SCALE GENOMIC DNA]</scope>
</reference>
<dbReference type="InterPro" id="IPR036938">
    <property type="entry name" value="PAP2/HPO_sf"/>
</dbReference>
<evidence type="ECO:0000313" key="4">
    <source>
        <dbReference type="Proteomes" id="UP000177682"/>
    </source>
</evidence>
<protein>
    <recommendedName>
        <fullName evidence="2">Phosphatidic acid phosphatase type 2/haloperoxidase domain-containing protein</fullName>
    </recommendedName>
</protein>
<feature type="transmembrane region" description="Helical" evidence="1">
    <location>
        <begin position="22"/>
        <end position="43"/>
    </location>
</feature>
<dbReference type="Gene3D" id="1.20.144.10">
    <property type="entry name" value="Phosphatidic acid phosphatase type 2/haloperoxidase"/>
    <property type="match status" value="2"/>
</dbReference>
<comment type="caution">
    <text evidence="3">The sequence shown here is derived from an EMBL/GenBank/DDBJ whole genome shotgun (WGS) entry which is preliminary data.</text>
</comment>
<evidence type="ECO:0000259" key="2">
    <source>
        <dbReference type="SMART" id="SM00014"/>
    </source>
</evidence>
<dbReference type="SUPFAM" id="SSF48317">
    <property type="entry name" value="Acid phosphatase/Vanadium-dependent haloperoxidase"/>
    <property type="match status" value="1"/>
</dbReference>
<dbReference type="InterPro" id="IPR000326">
    <property type="entry name" value="PAP2/HPO"/>
</dbReference>
<dbReference type="PANTHER" id="PTHR14969">
    <property type="entry name" value="SPHINGOSINE-1-PHOSPHATE PHOSPHOHYDROLASE"/>
    <property type="match status" value="1"/>
</dbReference>